<comment type="similarity">
    <text evidence="1">Belongs to the transferase hexapeptide repeat family.</text>
</comment>
<feature type="compositionally biased region" description="Polar residues" evidence="7">
    <location>
        <begin position="149"/>
        <end position="163"/>
    </location>
</feature>
<feature type="domain" description="Zn(2)-C6 fungal-type" evidence="8">
    <location>
        <begin position="237"/>
        <end position="290"/>
    </location>
</feature>
<feature type="compositionally biased region" description="Polar residues" evidence="7">
    <location>
        <begin position="350"/>
        <end position="372"/>
    </location>
</feature>
<feature type="region of interest" description="Disordered" evidence="7">
    <location>
        <begin position="344"/>
        <end position="404"/>
    </location>
</feature>
<keyword evidence="5" id="KW-0804">Transcription</keyword>
<dbReference type="Pfam" id="PF12464">
    <property type="entry name" value="Mac"/>
    <property type="match status" value="1"/>
</dbReference>
<dbReference type="EMBL" id="JAPQKO010000008">
    <property type="protein sequence ID" value="KAJ5151796.1"/>
    <property type="molecule type" value="Genomic_DNA"/>
</dbReference>
<keyword evidence="2" id="KW-0808">Transferase</keyword>
<dbReference type="Pfam" id="PF16628">
    <property type="entry name" value="Mac_assoc"/>
    <property type="match status" value="1"/>
</dbReference>
<dbReference type="SMART" id="SM01266">
    <property type="entry name" value="Mac"/>
    <property type="match status" value="1"/>
</dbReference>
<name>A0A9W9HLR7_9EURO</name>
<comment type="caution">
    <text evidence="10">The sequence shown here is derived from an EMBL/GenBank/DDBJ whole genome shotgun (WGS) entry which is preliminary data.</text>
</comment>
<dbReference type="SUPFAM" id="SSF57701">
    <property type="entry name" value="Zn2/Cys6 DNA-binding domain"/>
    <property type="match status" value="1"/>
</dbReference>
<dbReference type="CDD" id="cd00067">
    <property type="entry name" value="GAL4"/>
    <property type="match status" value="1"/>
</dbReference>
<organism evidence="10 11">
    <name type="scientific">Penicillium capsulatum</name>
    <dbReference type="NCBI Taxonomy" id="69766"/>
    <lineage>
        <taxon>Eukaryota</taxon>
        <taxon>Fungi</taxon>
        <taxon>Dikarya</taxon>
        <taxon>Ascomycota</taxon>
        <taxon>Pezizomycotina</taxon>
        <taxon>Eurotiomycetes</taxon>
        <taxon>Eurotiomycetidae</taxon>
        <taxon>Eurotiales</taxon>
        <taxon>Aspergillaceae</taxon>
        <taxon>Penicillium</taxon>
    </lineage>
</organism>
<sequence>MTAVAPAPAMNNNHDSGTDTGTDHSPSRFTAVNGRDTVPAGHPLPSASQEERGIQSGAESTPDSSREKVAGQNDPGQGDRVSRGSSPPAHSTHKRKRSGSRESRRDSEGYSAGRGPHRPGEYSATPSANGAGPGSVSEMEPGSAAAPSGPQSDNQEAPGSTNGPWPDYDTQLVNQAQRAQHIDASDAHLVDALQRDSHAHRPASSAPSVQPASSPVYSERGATTVQVAPKRKRVFSNRTKTGCMTCRRRKKKCDEQHPACNCADGPLAGNNCIRGGFLCEGYTSRSTWQKPSSSKAPVPLQSKDGYPDVSAQYLPDAAPHHDPPGSIVEHLDSRKMRPIVAEENERPAPQYSSSPTGPTASHTSWTKRSWTGPNHHAPYVTEQMPKPDYPSIHELSRSGPPKHDYHQVVPSMRELPHGLPPKSSMPLFHSAVEPRPLPTPTMDTSSPQAQARMALSIEHQLSHRTMPGNETEKEKMIKGELYRPFDVQLVEDRDRCKRALWRFNNACNPISGLSSKEQNRLLKDILVPPSDSMVNSPSGGAMPRGSIGQGAVVEAPFTCHYGYNIKIGEDVMISHGCLFVDDCGIQVRAHTWIGPNVTILSSSAHPNMQERKGSQSRLQGREIIIEEDCYIGAGCTIYPGIVIQRGAYIAPGQIITQHIKAYTINGERPLHMV</sequence>
<dbReference type="SUPFAM" id="SSF51161">
    <property type="entry name" value="Trimeric LpxA-like enzymes"/>
    <property type="match status" value="1"/>
</dbReference>
<dbReference type="InterPro" id="IPR001138">
    <property type="entry name" value="Zn2Cys6_DnaBD"/>
</dbReference>
<feature type="compositionally biased region" description="Basic and acidic residues" evidence="7">
    <location>
        <begin position="99"/>
        <end position="108"/>
    </location>
</feature>
<keyword evidence="4" id="KW-0238">DNA-binding</keyword>
<dbReference type="OrthoDB" id="25818at2759"/>
<protein>
    <submittedName>
        <fullName evidence="10">Maltose/galactoside acetyltransferase</fullName>
    </submittedName>
</protein>
<feature type="compositionally biased region" description="Low complexity" evidence="7">
    <location>
        <begin position="202"/>
        <end position="218"/>
    </location>
</feature>
<dbReference type="GO" id="GO:0008374">
    <property type="term" value="F:O-acyltransferase activity"/>
    <property type="evidence" value="ECO:0007669"/>
    <property type="project" value="TreeGrafter"/>
</dbReference>
<dbReference type="Gene3D" id="2.160.10.10">
    <property type="entry name" value="Hexapeptide repeat proteins"/>
    <property type="match status" value="1"/>
</dbReference>
<dbReference type="InterPro" id="IPR011004">
    <property type="entry name" value="Trimer_LpxA-like_sf"/>
</dbReference>
<feature type="domain" description="Maltose/galactoside acetyltransferase" evidence="9">
    <location>
        <begin position="473"/>
        <end position="529"/>
    </location>
</feature>
<dbReference type="AlphaFoldDB" id="A0A9W9HLR7"/>
<dbReference type="InterPro" id="IPR036864">
    <property type="entry name" value="Zn2-C6_fun-type_DNA-bd_sf"/>
</dbReference>
<dbReference type="GO" id="GO:0008270">
    <property type="term" value="F:zinc ion binding"/>
    <property type="evidence" value="ECO:0007669"/>
    <property type="project" value="InterPro"/>
</dbReference>
<evidence type="ECO:0000259" key="9">
    <source>
        <dbReference type="SMART" id="SM01266"/>
    </source>
</evidence>
<evidence type="ECO:0000256" key="2">
    <source>
        <dbReference type="ARBA" id="ARBA00022679"/>
    </source>
</evidence>
<dbReference type="GO" id="GO:0003677">
    <property type="term" value="F:DNA binding"/>
    <property type="evidence" value="ECO:0007669"/>
    <property type="project" value="UniProtKB-KW"/>
</dbReference>
<reference evidence="10" key="1">
    <citation type="submission" date="2022-11" db="EMBL/GenBank/DDBJ databases">
        <authorList>
            <person name="Petersen C."/>
        </authorList>
    </citation>
    <scope>NUCLEOTIDE SEQUENCE</scope>
    <source>
        <strain evidence="10">IBT 21917</strain>
    </source>
</reference>
<evidence type="ECO:0000256" key="5">
    <source>
        <dbReference type="ARBA" id="ARBA00023163"/>
    </source>
</evidence>
<keyword evidence="11" id="KW-1185">Reference proteome</keyword>
<evidence type="ECO:0000313" key="10">
    <source>
        <dbReference type="EMBL" id="KAJ5151796.1"/>
    </source>
</evidence>
<evidence type="ECO:0000256" key="3">
    <source>
        <dbReference type="ARBA" id="ARBA00023015"/>
    </source>
</evidence>
<evidence type="ECO:0000256" key="4">
    <source>
        <dbReference type="ARBA" id="ARBA00023125"/>
    </source>
</evidence>
<dbReference type="Gene3D" id="4.10.240.10">
    <property type="entry name" value="Zn(2)-C6 fungal-type DNA-binding domain"/>
    <property type="match status" value="1"/>
</dbReference>
<dbReference type="PANTHER" id="PTHR23416">
    <property type="entry name" value="SIALIC ACID SYNTHASE-RELATED"/>
    <property type="match status" value="1"/>
</dbReference>
<evidence type="ECO:0000259" key="8">
    <source>
        <dbReference type="SMART" id="SM00066"/>
    </source>
</evidence>
<accession>A0A9W9HLR7</accession>
<proteinExistence type="inferred from homology"/>
<evidence type="ECO:0000256" key="6">
    <source>
        <dbReference type="ARBA" id="ARBA00023242"/>
    </source>
</evidence>
<keyword evidence="3" id="KW-0805">Transcription regulation</keyword>
<reference evidence="10" key="2">
    <citation type="journal article" date="2023" name="IMA Fungus">
        <title>Comparative genomic study of the Penicillium genus elucidates a diverse pangenome and 15 lateral gene transfer events.</title>
        <authorList>
            <person name="Petersen C."/>
            <person name="Sorensen T."/>
            <person name="Nielsen M.R."/>
            <person name="Sondergaard T.E."/>
            <person name="Sorensen J.L."/>
            <person name="Fitzpatrick D.A."/>
            <person name="Frisvad J.C."/>
            <person name="Nielsen K.L."/>
        </authorList>
    </citation>
    <scope>NUCLEOTIDE SEQUENCE</scope>
    <source>
        <strain evidence="10">IBT 21917</strain>
    </source>
</reference>
<dbReference type="SMART" id="SM00066">
    <property type="entry name" value="GAL4"/>
    <property type="match status" value="1"/>
</dbReference>
<feature type="region of interest" description="Disordered" evidence="7">
    <location>
        <begin position="196"/>
        <end position="224"/>
    </location>
</feature>
<evidence type="ECO:0000256" key="1">
    <source>
        <dbReference type="ARBA" id="ARBA00007274"/>
    </source>
</evidence>
<dbReference type="GO" id="GO:0000981">
    <property type="term" value="F:DNA-binding transcription factor activity, RNA polymerase II-specific"/>
    <property type="evidence" value="ECO:0007669"/>
    <property type="project" value="InterPro"/>
</dbReference>
<feature type="compositionally biased region" description="Polar residues" evidence="7">
    <location>
        <begin position="10"/>
        <end position="20"/>
    </location>
</feature>
<dbReference type="GO" id="GO:0016407">
    <property type="term" value="F:acetyltransferase activity"/>
    <property type="evidence" value="ECO:0007669"/>
    <property type="project" value="InterPro"/>
</dbReference>
<dbReference type="PANTHER" id="PTHR23416:SF76">
    <property type="entry name" value="ZN(II)2CYS6 TRANSCRIPTION FACTOR (EUROFUNG)"/>
    <property type="match status" value="1"/>
</dbReference>
<dbReference type="InterPro" id="IPR024688">
    <property type="entry name" value="Mac_dom"/>
</dbReference>
<evidence type="ECO:0000256" key="7">
    <source>
        <dbReference type="SAM" id="MobiDB-lite"/>
    </source>
</evidence>
<dbReference type="InterPro" id="IPR051159">
    <property type="entry name" value="Hexapeptide_acetyltransf"/>
</dbReference>
<evidence type="ECO:0000313" key="11">
    <source>
        <dbReference type="Proteomes" id="UP001146351"/>
    </source>
</evidence>
<feature type="compositionally biased region" description="Basic and acidic residues" evidence="7">
    <location>
        <begin position="318"/>
        <end position="332"/>
    </location>
</feature>
<gene>
    <name evidence="10" type="ORF">N7492_010091</name>
</gene>
<feature type="region of interest" description="Disordered" evidence="7">
    <location>
        <begin position="286"/>
        <end position="332"/>
    </location>
</feature>
<keyword evidence="6" id="KW-0539">Nucleus</keyword>
<feature type="region of interest" description="Disordered" evidence="7">
    <location>
        <begin position="1"/>
        <end position="169"/>
    </location>
</feature>
<feature type="compositionally biased region" description="Polar residues" evidence="7">
    <location>
        <begin position="286"/>
        <end position="295"/>
    </location>
</feature>
<dbReference type="Proteomes" id="UP001146351">
    <property type="component" value="Unassembled WGS sequence"/>
</dbReference>